<keyword evidence="2" id="KW-0663">Pyridoxal phosphate</keyword>
<evidence type="ECO:0000259" key="3">
    <source>
        <dbReference type="Pfam" id="PF00291"/>
    </source>
</evidence>
<dbReference type="STRING" id="1416801.SAMN05192553_102919"/>
<evidence type="ECO:0000313" key="5">
    <source>
        <dbReference type="Proteomes" id="UP000199403"/>
    </source>
</evidence>
<feature type="domain" description="Tryptophan synthase beta chain-like PALP" evidence="3">
    <location>
        <begin position="11"/>
        <end position="60"/>
    </location>
</feature>
<dbReference type="EMBL" id="FNZH01000002">
    <property type="protein sequence ID" value="SEJ20716.1"/>
    <property type="molecule type" value="Genomic_DNA"/>
</dbReference>
<gene>
    <name evidence="4" type="ORF">SAMN05192553_102919</name>
</gene>
<dbReference type="Gene3D" id="3.40.50.1100">
    <property type="match status" value="2"/>
</dbReference>
<dbReference type="SUPFAM" id="SSF53686">
    <property type="entry name" value="Tryptophan synthase beta subunit-like PLP-dependent enzymes"/>
    <property type="match status" value="1"/>
</dbReference>
<keyword evidence="5" id="KW-1185">Reference proteome</keyword>
<evidence type="ECO:0000313" key="4">
    <source>
        <dbReference type="EMBL" id="SEJ20716.1"/>
    </source>
</evidence>
<accession>A0A1H6WXY2</accession>
<dbReference type="InterPro" id="IPR001926">
    <property type="entry name" value="TrpB-like_PALP"/>
</dbReference>
<name>A0A1H6WXY2_9BACT</name>
<dbReference type="Proteomes" id="UP000199403">
    <property type="component" value="Unassembled WGS sequence"/>
</dbReference>
<evidence type="ECO:0000256" key="1">
    <source>
        <dbReference type="ARBA" id="ARBA00001933"/>
    </source>
</evidence>
<evidence type="ECO:0000256" key="2">
    <source>
        <dbReference type="ARBA" id="ARBA00022898"/>
    </source>
</evidence>
<dbReference type="InterPro" id="IPR036052">
    <property type="entry name" value="TrpB-like_PALP_sf"/>
</dbReference>
<proteinExistence type="predicted"/>
<sequence length="114" mass="12619">MDLPQELLPFTLGEGSTPLIRSKTIGPDQGQGHLYFKLETANPFGSYKDWFAAFAIADMLGKNRQTLSGYYLLDIGPAIPPVGNTNRPWKEEKVVALLERIIDAAKVNEPTESK</sequence>
<dbReference type="Pfam" id="PF00291">
    <property type="entry name" value="PALP"/>
    <property type="match status" value="1"/>
</dbReference>
<comment type="cofactor">
    <cofactor evidence="1">
        <name>pyridoxal 5'-phosphate</name>
        <dbReference type="ChEBI" id="CHEBI:597326"/>
    </cofactor>
</comment>
<dbReference type="AlphaFoldDB" id="A0A1H6WXY2"/>
<dbReference type="OrthoDB" id="9778118at2"/>
<organism evidence="4 5">
    <name type="scientific">Cyclobacterium xiamenense</name>
    <dbReference type="NCBI Taxonomy" id="1297121"/>
    <lineage>
        <taxon>Bacteria</taxon>
        <taxon>Pseudomonadati</taxon>
        <taxon>Bacteroidota</taxon>
        <taxon>Cytophagia</taxon>
        <taxon>Cytophagales</taxon>
        <taxon>Cyclobacteriaceae</taxon>
        <taxon>Cyclobacterium</taxon>
    </lineage>
</organism>
<protein>
    <submittedName>
        <fullName evidence="4">Pyridoxal-phosphate dependent enzyme</fullName>
    </submittedName>
</protein>
<reference evidence="5" key="1">
    <citation type="submission" date="2016-10" db="EMBL/GenBank/DDBJ databases">
        <authorList>
            <person name="Varghese N."/>
            <person name="Submissions S."/>
        </authorList>
    </citation>
    <scope>NUCLEOTIDE SEQUENCE [LARGE SCALE GENOMIC DNA]</scope>
    <source>
        <strain evidence="5">IBRC-M 10761</strain>
    </source>
</reference>